<dbReference type="SUPFAM" id="SSF50386">
    <property type="entry name" value="STI-like"/>
    <property type="match status" value="1"/>
</dbReference>
<keyword evidence="3" id="KW-1185">Reference proteome</keyword>
<keyword evidence="1" id="KW-0732">Signal</keyword>
<dbReference type="PANTHER" id="PTHR33107">
    <property type="entry name" value="KUNITZ TRYPSIN INHIBITOR 2"/>
    <property type="match status" value="1"/>
</dbReference>
<dbReference type="InterPro" id="IPR002160">
    <property type="entry name" value="Prot_inh_Kunz-lg"/>
</dbReference>
<feature type="signal peptide" evidence="1">
    <location>
        <begin position="1"/>
        <end position="17"/>
    </location>
</feature>
<evidence type="ECO:0000256" key="1">
    <source>
        <dbReference type="SAM" id="SignalP"/>
    </source>
</evidence>
<dbReference type="SMART" id="SM00452">
    <property type="entry name" value="STI"/>
    <property type="match status" value="1"/>
</dbReference>
<evidence type="ECO:0000313" key="2">
    <source>
        <dbReference type="EMBL" id="CAH8364404.1"/>
    </source>
</evidence>
<dbReference type="Proteomes" id="UP001642260">
    <property type="component" value="Unassembled WGS sequence"/>
</dbReference>
<organism evidence="2 3">
    <name type="scientific">Eruca vesicaria subsp. sativa</name>
    <name type="common">Garden rocket</name>
    <name type="synonym">Eruca sativa</name>
    <dbReference type="NCBI Taxonomy" id="29727"/>
    <lineage>
        <taxon>Eukaryota</taxon>
        <taxon>Viridiplantae</taxon>
        <taxon>Streptophyta</taxon>
        <taxon>Embryophyta</taxon>
        <taxon>Tracheophyta</taxon>
        <taxon>Spermatophyta</taxon>
        <taxon>Magnoliopsida</taxon>
        <taxon>eudicotyledons</taxon>
        <taxon>Gunneridae</taxon>
        <taxon>Pentapetalae</taxon>
        <taxon>rosids</taxon>
        <taxon>malvids</taxon>
        <taxon>Brassicales</taxon>
        <taxon>Brassicaceae</taxon>
        <taxon>Brassiceae</taxon>
        <taxon>Eruca</taxon>
    </lineage>
</organism>
<proteinExistence type="predicted"/>
<protein>
    <submittedName>
        <fullName evidence="2">Uncharacterized protein</fullName>
    </submittedName>
</protein>
<evidence type="ECO:0000313" key="3">
    <source>
        <dbReference type="Proteomes" id="UP001642260"/>
    </source>
</evidence>
<dbReference type="EMBL" id="CAKOAT010386265">
    <property type="protein sequence ID" value="CAH8364404.1"/>
    <property type="molecule type" value="Genomic_DNA"/>
</dbReference>
<gene>
    <name evidence="2" type="ORF">ERUC_LOCUS30129</name>
</gene>
<dbReference type="Gene3D" id="2.80.10.50">
    <property type="match status" value="1"/>
</dbReference>
<feature type="chain" id="PRO_5044862439" evidence="1">
    <location>
        <begin position="18"/>
        <end position="207"/>
    </location>
</feature>
<name>A0ABC8L097_ERUVS</name>
<dbReference type="AlphaFoldDB" id="A0ABC8L097"/>
<dbReference type="PANTHER" id="PTHR33107:SF12">
    <property type="entry name" value="KUNITZ TRYPSIN INHIBITOR 4"/>
    <property type="match status" value="1"/>
</dbReference>
<dbReference type="InterPro" id="IPR011065">
    <property type="entry name" value="Kunitz_inhibitor_STI-like_sf"/>
</dbReference>
<comment type="caution">
    <text evidence="2">The sequence shown here is derived from an EMBL/GenBank/DDBJ whole genome shotgun (WGS) entry which is preliminary data.</text>
</comment>
<sequence length="207" mass="22778">MMNPMFCFLLTLTAVLAMTEGRGSTPVLDSDSKNVLSNESYSIIPLKSNGVSYDSGGLTVFNRGGTCPIYIGVKASEFNLGVTVRFSDWNSTDKYVPQLLNLNIKMNITTPIKCLRPKYWAAGAREEAWFLRAGIKPLKPKFQIKKSDVYMGGYYISYCPAGFNCTRVGTFVNEDGVRHLALNATPAHFAFVRGVIKTSSKTTMSIG</sequence>
<accession>A0ABC8L097</accession>
<reference evidence="2 3" key="1">
    <citation type="submission" date="2022-03" db="EMBL/GenBank/DDBJ databases">
        <authorList>
            <person name="Macdonald S."/>
            <person name="Ahmed S."/>
            <person name="Newling K."/>
        </authorList>
    </citation>
    <scope>NUCLEOTIDE SEQUENCE [LARGE SCALE GENOMIC DNA]</scope>
</reference>
<dbReference type="Pfam" id="PF00197">
    <property type="entry name" value="Kunitz_legume"/>
    <property type="match status" value="1"/>
</dbReference>